<dbReference type="EMBL" id="JADGIZ020000030">
    <property type="protein sequence ID" value="KAL2914751.1"/>
    <property type="molecule type" value="Genomic_DNA"/>
</dbReference>
<reference evidence="2 3" key="1">
    <citation type="submission" date="2023-09" db="EMBL/GenBank/DDBJ databases">
        <title>Pangenome analysis of Batrachochytrium dendrobatidis and related Chytrids.</title>
        <authorList>
            <person name="Yacoub M.N."/>
            <person name="Stajich J.E."/>
            <person name="James T.Y."/>
        </authorList>
    </citation>
    <scope>NUCLEOTIDE SEQUENCE [LARGE SCALE GENOMIC DNA]</scope>
    <source>
        <strain evidence="2 3">JEL0888</strain>
    </source>
</reference>
<keyword evidence="3" id="KW-1185">Reference proteome</keyword>
<feature type="region of interest" description="Disordered" evidence="1">
    <location>
        <begin position="23"/>
        <end position="57"/>
    </location>
</feature>
<name>A0ABR4N5E0_9FUNG</name>
<evidence type="ECO:0000256" key="1">
    <source>
        <dbReference type="SAM" id="MobiDB-lite"/>
    </source>
</evidence>
<organism evidence="2 3">
    <name type="scientific">Polyrhizophydium stewartii</name>
    <dbReference type="NCBI Taxonomy" id="2732419"/>
    <lineage>
        <taxon>Eukaryota</taxon>
        <taxon>Fungi</taxon>
        <taxon>Fungi incertae sedis</taxon>
        <taxon>Chytridiomycota</taxon>
        <taxon>Chytridiomycota incertae sedis</taxon>
        <taxon>Chytridiomycetes</taxon>
        <taxon>Rhizophydiales</taxon>
        <taxon>Rhizophydiales incertae sedis</taxon>
        <taxon>Polyrhizophydium</taxon>
    </lineage>
</organism>
<protein>
    <recommendedName>
        <fullName evidence="4">COX assembly mitochondrial protein</fullName>
    </recommendedName>
</protein>
<evidence type="ECO:0000313" key="3">
    <source>
        <dbReference type="Proteomes" id="UP001527925"/>
    </source>
</evidence>
<gene>
    <name evidence="2" type="ORF">HK105_205682</name>
</gene>
<evidence type="ECO:0008006" key="4">
    <source>
        <dbReference type="Google" id="ProtNLM"/>
    </source>
</evidence>
<proteinExistence type="predicted"/>
<sequence length="202" mass="22301">MSSNGWFGWLGFGGAAAAPAHKAEAAAQTKPDAAASGARQADPEAASFGETPDANPLSKIVIPPVEDQVWRNPWYPLAGPPQTPEEQEIFEKHTQKVRESVRDGIVTSQAAKRRLDDVAKEYCIDLELDFNLCARRKMFGTGCVKEYERMLECVQIHKRNLAVLGFQSAKPMTYSERQAIIDKADQMYLDEMAARAQSADKA</sequence>
<comment type="caution">
    <text evidence="2">The sequence shown here is derived from an EMBL/GenBank/DDBJ whole genome shotgun (WGS) entry which is preliminary data.</text>
</comment>
<dbReference type="Proteomes" id="UP001527925">
    <property type="component" value="Unassembled WGS sequence"/>
</dbReference>
<accession>A0ABR4N5E0</accession>
<evidence type="ECO:0000313" key="2">
    <source>
        <dbReference type="EMBL" id="KAL2914751.1"/>
    </source>
</evidence>